<dbReference type="GO" id="GO:0006281">
    <property type="term" value="P:DNA repair"/>
    <property type="evidence" value="ECO:0007669"/>
    <property type="project" value="InterPro"/>
</dbReference>
<dbReference type="GO" id="GO:0003689">
    <property type="term" value="F:DNA clamp loader activity"/>
    <property type="evidence" value="ECO:0007669"/>
    <property type="project" value="TreeGrafter"/>
</dbReference>
<evidence type="ECO:0000256" key="3">
    <source>
        <dbReference type="ARBA" id="ARBA00022741"/>
    </source>
</evidence>
<dbReference type="AlphaFoldDB" id="A0A061BPJ5"/>
<name>A0A061BPJ5_RHOTO</name>
<dbReference type="PANTHER" id="PTHR12172">
    <property type="entry name" value="CELL CYCLE CHECKPOINT PROTEIN RAD17"/>
    <property type="match status" value="1"/>
</dbReference>
<dbReference type="GO" id="GO:0033314">
    <property type="term" value="P:mitotic DNA replication checkpoint signaling"/>
    <property type="evidence" value="ECO:0007669"/>
    <property type="project" value="TreeGrafter"/>
</dbReference>
<sequence length="797" mass="86323">MPAASGSSQGSQKPLKQFSISSFLPSQLGSSAASSSKSSKPPTQRKPGKSKGENGADDVLSEEEFKQPALPKKKRKADGEGKRAAKKSAVLDLTADDEEIEVGTSSSPASSPRVSKKGRAPAANGKGKGKAVEMEEATDEEGVLDLWVDKYAPRDRDDLSIHARKITDVEKWLTESFTLTSSDPNPKLAKYRRVLVLSGPAGAGKTATVKALANEMGAEIVEWKEGTNVDYANDDARESLVHRFSSFLARAGMASALDFGPDPSDPSSSTSSATPSAKVEDGSSPSRRLILLEDLPNVSHYPTKLALRSAINQYLTSPRVTSPLVVIISEAMARPGDDDGGGAGWLNGNGRRRESLDARSVLGIEILNHPACREISFNPIAPTIMRKALVRMLDRAYSSPNPPLTAARPSQATLDLLIAHSSGDIRSAVMSLQFLTTEGTGDATSFGAGAKGGKAKKGVKKGKKRKRGDVSGGEDADSSTSYGGKEKVKQLLQFVTARESSLFIFHALGKVLYNKRWGQSAEDDKKDLGRTGILQERQSDKLPKHLRKQWTREPSKVDPDVLFAEAPLDTDVFLSYLHHNYPPFTNEIEECSGIMDALSESDALMTLQGEGEEAYRRLPLTSLYAFQVSVRSTLLNLPSPVPRRKQVLRKSELWETLKLRRQNEEGLDEIGGKEGLWREEKRSVVAERVPWMGVIKPKDANPFLLDLATFPPLTEAAQPIVTGGALGEKEGALEEVDGEVLVDTSAPPSRTSGGASGKNARSRVLEELDEEDAEDTHEVMQGEREPLLYDPDDDIED</sequence>
<dbReference type="GO" id="GO:0003682">
    <property type="term" value="F:chromatin binding"/>
    <property type="evidence" value="ECO:0007669"/>
    <property type="project" value="TreeGrafter"/>
</dbReference>
<proteinExistence type="inferred from homology"/>
<protein>
    <submittedName>
        <fullName evidence="9">RHTO0S22e00518g1_1</fullName>
    </submittedName>
</protein>
<dbReference type="InterPro" id="IPR027417">
    <property type="entry name" value="P-loop_NTPase"/>
</dbReference>
<evidence type="ECO:0000256" key="5">
    <source>
        <dbReference type="ARBA" id="ARBA00022840"/>
    </source>
</evidence>
<keyword evidence="4" id="KW-0227">DNA damage</keyword>
<feature type="region of interest" description="Disordered" evidence="8">
    <location>
        <begin position="258"/>
        <end position="285"/>
    </location>
</feature>
<feature type="region of interest" description="Disordered" evidence="8">
    <location>
        <begin position="739"/>
        <end position="797"/>
    </location>
</feature>
<feature type="compositionally biased region" description="Polar residues" evidence="8">
    <location>
        <begin position="1"/>
        <end position="29"/>
    </location>
</feature>
<keyword evidence="7" id="KW-0131">Cell cycle</keyword>
<keyword evidence="5" id="KW-0067">ATP-binding</keyword>
<feature type="compositionally biased region" description="Low complexity" evidence="8">
    <location>
        <begin position="30"/>
        <end position="40"/>
    </location>
</feature>
<evidence type="ECO:0000256" key="4">
    <source>
        <dbReference type="ARBA" id="ARBA00022763"/>
    </source>
</evidence>
<dbReference type="InterPro" id="IPR004582">
    <property type="entry name" value="Checkpoint_prot_Rad17_Rad24"/>
</dbReference>
<keyword evidence="6" id="KW-0539">Nucleus</keyword>
<dbReference type="GO" id="GO:0005524">
    <property type="term" value="F:ATP binding"/>
    <property type="evidence" value="ECO:0007669"/>
    <property type="project" value="UniProtKB-KW"/>
</dbReference>
<dbReference type="GO" id="GO:0000077">
    <property type="term" value="P:DNA damage checkpoint signaling"/>
    <property type="evidence" value="ECO:0007669"/>
    <property type="project" value="TreeGrafter"/>
</dbReference>
<feature type="region of interest" description="Disordered" evidence="8">
    <location>
        <begin position="1"/>
        <end position="136"/>
    </location>
</feature>
<comment type="subcellular location">
    <subcellularLocation>
        <location evidence="1">Nucleus</location>
    </subcellularLocation>
</comment>
<dbReference type="SUPFAM" id="SSF52540">
    <property type="entry name" value="P-loop containing nucleoside triphosphate hydrolases"/>
    <property type="match status" value="1"/>
</dbReference>
<dbReference type="Gene3D" id="3.40.50.300">
    <property type="entry name" value="P-loop containing nucleotide triphosphate hydrolases"/>
    <property type="match status" value="1"/>
</dbReference>
<keyword evidence="3" id="KW-0547">Nucleotide-binding</keyword>
<evidence type="ECO:0000256" key="6">
    <source>
        <dbReference type="ARBA" id="ARBA00023242"/>
    </source>
</evidence>
<comment type="similarity">
    <text evidence="2">Belongs to the rad17/RAD24 family.</text>
</comment>
<dbReference type="GO" id="GO:0005634">
    <property type="term" value="C:nucleus"/>
    <property type="evidence" value="ECO:0007669"/>
    <property type="project" value="UniProtKB-SubCell"/>
</dbReference>
<dbReference type="PANTHER" id="PTHR12172:SF0">
    <property type="entry name" value="CELL CYCLE CHECKPOINT PROTEIN RAD17"/>
    <property type="match status" value="1"/>
</dbReference>
<feature type="region of interest" description="Disordered" evidence="8">
    <location>
        <begin position="443"/>
        <end position="482"/>
    </location>
</feature>
<gene>
    <name evidence="9" type="ORF">RHTO0S_22e00518g</name>
</gene>
<feature type="compositionally biased region" description="Basic residues" evidence="8">
    <location>
        <begin position="453"/>
        <end position="467"/>
    </location>
</feature>
<accession>A0A061BPJ5</accession>
<organism evidence="9">
    <name type="scientific">Rhodotorula toruloides</name>
    <name type="common">Yeast</name>
    <name type="synonym">Rhodosporidium toruloides</name>
    <dbReference type="NCBI Taxonomy" id="5286"/>
    <lineage>
        <taxon>Eukaryota</taxon>
        <taxon>Fungi</taxon>
        <taxon>Dikarya</taxon>
        <taxon>Basidiomycota</taxon>
        <taxon>Pucciniomycotina</taxon>
        <taxon>Microbotryomycetes</taxon>
        <taxon>Sporidiobolales</taxon>
        <taxon>Sporidiobolaceae</taxon>
        <taxon>Rhodotorula</taxon>
    </lineage>
</organism>
<feature type="compositionally biased region" description="Basic and acidic residues" evidence="8">
    <location>
        <begin position="776"/>
        <end position="787"/>
    </location>
</feature>
<evidence type="ECO:0000256" key="2">
    <source>
        <dbReference type="ARBA" id="ARBA00006168"/>
    </source>
</evidence>
<evidence type="ECO:0000256" key="7">
    <source>
        <dbReference type="ARBA" id="ARBA00023306"/>
    </source>
</evidence>
<dbReference type="EMBL" id="LK052957">
    <property type="protein sequence ID" value="CDR48978.1"/>
    <property type="molecule type" value="Genomic_DNA"/>
</dbReference>
<feature type="compositionally biased region" description="Low complexity" evidence="8">
    <location>
        <begin position="261"/>
        <end position="277"/>
    </location>
</feature>
<reference evidence="9" key="1">
    <citation type="journal article" date="2014" name="Genome Announc.">
        <title>Draft genome sequence of Rhodosporidium toruloides CECT1137, an oleaginous yeast of biotechnological interest.</title>
        <authorList>
            <person name="Morin N."/>
            <person name="Calcas X."/>
            <person name="Devillers H."/>
            <person name="Durrens P."/>
            <person name="Sherman D.J."/>
            <person name="Nicaud J.-M."/>
            <person name="Neuveglise C."/>
        </authorList>
    </citation>
    <scope>NUCLEOTIDE SEQUENCE</scope>
    <source>
        <strain evidence="9">CECT1137</strain>
    </source>
</reference>
<evidence type="ECO:0000256" key="8">
    <source>
        <dbReference type="SAM" id="MobiDB-lite"/>
    </source>
</evidence>
<evidence type="ECO:0000313" key="9">
    <source>
        <dbReference type="EMBL" id="CDR48978.1"/>
    </source>
</evidence>
<dbReference type="Pfam" id="PF03215">
    <property type="entry name" value="Rad17"/>
    <property type="match status" value="1"/>
</dbReference>
<dbReference type="OrthoDB" id="10265971at2759"/>
<evidence type="ECO:0000256" key="1">
    <source>
        <dbReference type="ARBA" id="ARBA00004123"/>
    </source>
</evidence>